<gene>
    <name evidence="1" type="ORF">SAMN04488090_0134</name>
</gene>
<dbReference type="EMBL" id="FNGS01000001">
    <property type="protein sequence ID" value="SDL14433.1"/>
    <property type="molecule type" value="Genomic_DNA"/>
</dbReference>
<organism evidence="1 2">
    <name type="scientific">Siphonobacter aquaeclarae</name>
    <dbReference type="NCBI Taxonomy" id="563176"/>
    <lineage>
        <taxon>Bacteria</taxon>
        <taxon>Pseudomonadati</taxon>
        <taxon>Bacteroidota</taxon>
        <taxon>Cytophagia</taxon>
        <taxon>Cytophagales</taxon>
        <taxon>Cytophagaceae</taxon>
        <taxon>Siphonobacter</taxon>
    </lineage>
</organism>
<accession>A0A1G9HPH3</accession>
<dbReference type="AlphaFoldDB" id="A0A1G9HPH3"/>
<keyword evidence="2" id="KW-1185">Reference proteome</keyword>
<reference evidence="1 2" key="1">
    <citation type="submission" date="2016-10" db="EMBL/GenBank/DDBJ databases">
        <authorList>
            <person name="de Groot N.N."/>
        </authorList>
    </citation>
    <scope>NUCLEOTIDE SEQUENCE [LARGE SCALE GENOMIC DNA]</scope>
    <source>
        <strain evidence="1 2">DSM 21668</strain>
    </source>
</reference>
<proteinExistence type="predicted"/>
<dbReference type="Pfam" id="PF05751">
    <property type="entry name" value="FixH"/>
    <property type="match status" value="1"/>
</dbReference>
<name>A0A1G9HPH3_9BACT</name>
<dbReference type="InterPro" id="IPR008620">
    <property type="entry name" value="FixH"/>
</dbReference>
<evidence type="ECO:0000313" key="1">
    <source>
        <dbReference type="EMBL" id="SDL14433.1"/>
    </source>
</evidence>
<protein>
    <submittedName>
        <fullName evidence="1">FixH protein</fullName>
    </submittedName>
</protein>
<sequence>MSRRYLKRVMNYLPHQHTLTIALPTALKKGELVCHHLTQKYQDFKVSLARVPNSLVRLTTEHMASGRWLVQVFWTDGDREYFLEEELMIRG</sequence>
<dbReference type="Proteomes" id="UP000198901">
    <property type="component" value="Unassembled WGS sequence"/>
</dbReference>
<dbReference type="STRING" id="563176.SAMN04488090_0134"/>
<evidence type="ECO:0000313" key="2">
    <source>
        <dbReference type="Proteomes" id="UP000198901"/>
    </source>
</evidence>